<comment type="caution">
    <text evidence="3">The sequence shown here is derived from an EMBL/GenBank/DDBJ whole genome shotgun (WGS) entry which is preliminary data.</text>
</comment>
<evidence type="ECO:0000313" key="4">
    <source>
        <dbReference type="Proteomes" id="UP000070565"/>
    </source>
</evidence>
<organism evidence="3 4">
    <name type="scientific">candidate division MSBL1 archaeon SCGC-AAA261F19</name>
    <dbReference type="NCBI Taxonomy" id="1698275"/>
    <lineage>
        <taxon>Archaea</taxon>
        <taxon>Methanobacteriati</taxon>
        <taxon>Methanobacteriota</taxon>
        <taxon>candidate division MSBL1</taxon>
    </lineage>
</organism>
<dbReference type="Proteomes" id="UP000070565">
    <property type="component" value="Unassembled WGS sequence"/>
</dbReference>
<dbReference type="GO" id="GO:0005737">
    <property type="term" value="C:cytoplasm"/>
    <property type="evidence" value="ECO:0007669"/>
    <property type="project" value="TreeGrafter"/>
</dbReference>
<dbReference type="PATRIC" id="fig|1698275.3.peg.650"/>
<evidence type="ECO:0008006" key="5">
    <source>
        <dbReference type="Google" id="ProtNLM"/>
    </source>
</evidence>
<reference evidence="3 4" key="1">
    <citation type="journal article" date="2016" name="Sci. Rep.">
        <title>Metabolic traits of an uncultured archaeal lineage -MSBL1- from brine pools of the Red Sea.</title>
        <authorList>
            <person name="Mwirichia R."/>
            <person name="Alam I."/>
            <person name="Rashid M."/>
            <person name="Vinu M."/>
            <person name="Ba-Alawi W."/>
            <person name="Anthony Kamau A."/>
            <person name="Kamanda Ngugi D."/>
            <person name="Goker M."/>
            <person name="Klenk H.P."/>
            <person name="Bajic V."/>
            <person name="Stingl U."/>
        </authorList>
    </citation>
    <scope>NUCLEOTIDE SEQUENCE [LARGE SCALE GENOMIC DNA]</scope>
    <source>
        <strain evidence="3">SCGC-AAA261F19</strain>
    </source>
</reference>
<dbReference type="PANTHER" id="PTHR48077">
    <property type="entry name" value="TRYPTOPHAN SYNTHASE-RELATED"/>
    <property type="match status" value="1"/>
</dbReference>
<dbReference type="EMBL" id="LHXZ01000006">
    <property type="protein sequence ID" value="KXB03675.1"/>
    <property type="molecule type" value="Genomic_DNA"/>
</dbReference>
<sequence>VRLYFVEGGGDRLDADNSAAAFRLGRPGVIHGAIMQSLQDEDGQIKPSKTRSAGLNYPARGPEISNLYDTGRMKACYAFDEEVFEAVKVMARAEGLIPALETAHAIGYMLGHKEEFDKDEVVVLNYSGRGDKDLDAILRYFENED</sequence>
<dbReference type="InterPro" id="IPR036052">
    <property type="entry name" value="TrpB-like_PALP_sf"/>
</dbReference>
<accession>A0A133VB86</accession>
<gene>
    <name evidence="3" type="ORF">AKJ45_00995</name>
</gene>
<dbReference type="PANTHER" id="PTHR48077:SF3">
    <property type="entry name" value="TRYPTOPHAN SYNTHASE"/>
    <property type="match status" value="1"/>
</dbReference>
<keyword evidence="4" id="KW-1185">Reference proteome</keyword>
<dbReference type="SUPFAM" id="SSF53686">
    <property type="entry name" value="Tryptophan synthase beta subunit-like PLP-dependent enzymes"/>
    <property type="match status" value="1"/>
</dbReference>
<evidence type="ECO:0000313" key="3">
    <source>
        <dbReference type="EMBL" id="KXB03675.1"/>
    </source>
</evidence>
<evidence type="ECO:0000256" key="2">
    <source>
        <dbReference type="ARBA" id="ARBA00022898"/>
    </source>
</evidence>
<evidence type="ECO:0000256" key="1">
    <source>
        <dbReference type="ARBA" id="ARBA00001933"/>
    </source>
</evidence>
<dbReference type="AlphaFoldDB" id="A0A133VB86"/>
<dbReference type="GO" id="GO:0004834">
    <property type="term" value="F:tryptophan synthase activity"/>
    <property type="evidence" value="ECO:0007669"/>
    <property type="project" value="InterPro"/>
</dbReference>
<feature type="non-terminal residue" evidence="3">
    <location>
        <position position="1"/>
    </location>
</feature>
<dbReference type="Gene3D" id="3.40.50.1100">
    <property type="match status" value="1"/>
</dbReference>
<dbReference type="InterPro" id="IPR023026">
    <property type="entry name" value="Trp_synth_beta/beta-like"/>
</dbReference>
<comment type="cofactor">
    <cofactor evidence="1">
        <name>pyridoxal 5'-phosphate</name>
        <dbReference type="ChEBI" id="CHEBI:597326"/>
    </cofactor>
</comment>
<keyword evidence="2" id="KW-0663">Pyridoxal phosphate</keyword>
<proteinExistence type="predicted"/>
<protein>
    <recommendedName>
        <fullName evidence="5">Tryptophan synthase subunit beta</fullName>
    </recommendedName>
</protein>
<name>A0A133VB86_9EURY</name>